<keyword evidence="2" id="KW-0732">Signal</keyword>
<dbReference type="Pfam" id="PF22494">
    <property type="entry name" value="choice_anch_I"/>
    <property type="match status" value="1"/>
</dbReference>
<dbReference type="Proteomes" id="UP000749559">
    <property type="component" value="Unassembled WGS sequence"/>
</dbReference>
<evidence type="ECO:0000313" key="4">
    <source>
        <dbReference type="EMBL" id="CAH1785165.1"/>
    </source>
</evidence>
<dbReference type="PANTHER" id="PTHR46928">
    <property type="entry name" value="MESENCHYME-SPECIFIC CELL SURFACE GLYCOPROTEIN"/>
    <property type="match status" value="1"/>
</dbReference>
<feature type="compositionally biased region" description="Low complexity" evidence="1">
    <location>
        <begin position="709"/>
        <end position="724"/>
    </location>
</feature>
<dbReference type="EMBL" id="CAIIXF020000005">
    <property type="protein sequence ID" value="CAH1785165.1"/>
    <property type="molecule type" value="Genomic_DNA"/>
</dbReference>
<dbReference type="OrthoDB" id="425936at2759"/>
<feature type="compositionally biased region" description="Low complexity" evidence="1">
    <location>
        <begin position="765"/>
        <end position="811"/>
    </location>
</feature>
<feature type="region of interest" description="Disordered" evidence="1">
    <location>
        <begin position="659"/>
        <end position="680"/>
    </location>
</feature>
<feature type="chain" id="PRO_5043859882" description="Choice-of-anchor I domain-containing protein" evidence="2">
    <location>
        <begin position="22"/>
        <end position="909"/>
    </location>
</feature>
<feature type="region of interest" description="Disordered" evidence="1">
    <location>
        <begin position="591"/>
        <end position="628"/>
    </location>
</feature>
<feature type="region of interest" description="Disordered" evidence="1">
    <location>
        <begin position="709"/>
        <end position="811"/>
    </location>
</feature>
<dbReference type="InterPro" id="IPR055188">
    <property type="entry name" value="Choice_anch_I"/>
</dbReference>
<evidence type="ECO:0000256" key="1">
    <source>
        <dbReference type="SAM" id="MobiDB-lite"/>
    </source>
</evidence>
<feature type="compositionally biased region" description="Low complexity" evidence="1">
    <location>
        <begin position="843"/>
        <end position="867"/>
    </location>
</feature>
<organism evidence="4 5">
    <name type="scientific">Owenia fusiformis</name>
    <name type="common">Polychaete worm</name>
    <dbReference type="NCBI Taxonomy" id="6347"/>
    <lineage>
        <taxon>Eukaryota</taxon>
        <taxon>Metazoa</taxon>
        <taxon>Spiralia</taxon>
        <taxon>Lophotrochozoa</taxon>
        <taxon>Annelida</taxon>
        <taxon>Polychaeta</taxon>
        <taxon>Sedentaria</taxon>
        <taxon>Canalipalpata</taxon>
        <taxon>Sabellida</taxon>
        <taxon>Oweniida</taxon>
        <taxon>Oweniidae</taxon>
        <taxon>Owenia</taxon>
    </lineage>
</organism>
<dbReference type="AlphaFoldDB" id="A0A8J1T4S5"/>
<feature type="compositionally biased region" description="Low complexity" evidence="1">
    <location>
        <begin position="591"/>
        <end position="607"/>
    </location>
</feature>
<reference evidence="4" key="1">
    <citation type="submission" date="2022-03" db="EMBL/GenBank/DDBJ databases">
        <authorList>
            <person name="Martin C."/>
        </authorList>
    </citation>
    <scope>NUCLEOTIDE SEQUENCE</scope>
</reference>
<evidence type="ECO:0000256" key="2">
    <source>
        <dbReference type="SAM" id="SignalP"/>
    </source>
</evidence>
<dbReference type="SUPFAM" id="SSF51004">
    <property type="entry name" value="C-terminal (heme d1) domain of cytochrome cd1-nitrite reductase"/>
    <property type="match status" value="1"/>
</dbReference>
<accession>A0A8J1T4S5</accession>
<dbReference type="InterPro" id="IPR052956">
    <property type="entry name" value="Mesenchyme-surface_protein"/>
</dbReference>
<evidence type="ECO:0000313" key="5">
    <source>
        <dbReference type="Proteomes" id="UP000749559"/>
    </source>
</evidence>
<proteinExistence type="predicted"/>
<dbReference type="PANTHER" id="PTHR46928:SF1">
    <property type="entry name" value="MESENCHYME-SPECIFIC CELL SURFACE GLYCOPROTEIN"/>
    <property type="match status" value="1"/>
</dbReference>
<evidence type="ECO:0000259" key="3">
    <source>
        <dbReference type="Pfam" id="PF22494"/>
    </source>
</evidence>
<name>A0A8J1T4S5_OWEFU</name>
<feature type="compositionally biased region" description="Polar residues" evidence="1">
    <location>
        <begin position="725"/>
        <end position="764"/>
    </location>
</feature>
<sequence length="909" mass="100198">MLWLSLYYVIGISLYWAPVDGAVTLEQISTVYLPFLMDDSWGNSYDMLWDAVERSTFDTDNGLVYTVGATGILHVIDARNITNFTVLASYKFHPQWDGSEAKDVELCSGGVVAVPYQIKNALEDGGKVAIFAPYSREQATLVKIREINVGTFPSQIVFTEDCRKAVVVNQGNLGQSINSNPYYDAEGSISILEFSGGDIAYGSVTATTLGFTEFNERYESYKQSGVRYLYRGLPQTSFKSSFSQDVEPKSVVLNTDETVAYVTLQENNAIVRVDLLTDSIIDIYGLGSKSWLGTGFDSSSNDGGINIRPWNISAWYQPDGIQYFKGSDPDHEGYLVTANEGMHKVYRVDEEGITWSENWEGKTFPSENLVDKERVPTKVSDGLNSYRSLGGLQFSKVEGENERGKFDRFYTFGGRSISVWNASNMALLYDSDSEIEIQHGQQYRKIFNSHIAEETQVPSQSKDTRSTYRGPEPESIELVEIENKRYMFVGNERISTIMVYSMGLDDTVPELESINRAGDTDRTWRQLYEERNIGDIDPEDLRFIPYDKSPTCEPLLLVTGAASGTVSLYAIHGLPEPPADKRCIQYNTTYTFTTPGPTRPTEPSTTPQVTTSMSSRQTTITARTQSTTYKDDQNTIDEENITPEIENTTVDYEMEVTTFESEGETTTEYDFTEDGNVTPMEETTPVDLETIEMSTSTIARSPTTIKPTTIESTTQSTGTKIQTTERATTTKSPITEKVTTAGTPTTERVTTAGTPTTERVTTAGTPTTEKVTTASTPTTESVTTAGTPTTEKVTTASTPTTETVTTAETPTTEKVTTAGTPTTMRVTTERITTVGTPTTERITTAGTPTTERVTTARTPTASTTQATTGAFPGFFQRGVPHHHLKPSFSNSFARAHSSSFLRDSFTSAP</sequence>
<protein>
    <recommendedName>
        <fullName evidence="3">Choice-of-anchor I domain-containing protein</fullName>
    </recommendedName>
</protein>
<dbReference type="InterPro" id="IPR011048">
    <property type="entry name" value="Haem_d1_sf"/>
</dbReference>
<feature type="region of interest" description="Disordered" evidence="1">
    <location>
        <begin position="840"/>
        <end position="867"/>
    </location>
</feature>
<gene>
    <name evidence="4" type="ORF">OFUS_LOCUS11266</name>
</gene>
<feature type="domain" description="Choice-of-anchor I" evidence="3">
    <location>
        <begin position="147"/>
        <end position="571"/>
    </location>
</feature>
<keyword evidence="5" id="KW-1185">Reference proteome</keyword>
<feature type="signal peptide" evidence="2">
    <location>
        <begin position="1"/>
        <end position="21"/>
    </location>
</feature>
<feature type="compositionally biased region" description="Low complexity" evidence="1">
    <location>
        <begin position="614"/>
        <end position="628"/>
    </location>
</feature>
<comment type="caution">
    <text evidence="4">The sequence shown here is derived from an EMBL/GenBank/DDBJ whole genome shotgun (WGS) entry which is preliminary data.</text>
</comment>
<feature type="compositionally biased region" description="Acidic residues" evidence="1">
    <location>
        <begin position="661"/>
        <end position="673"/>
    </location>
</feature>